<sequence length="141" mass="15216">MEQRVSLITLGVSDLARARRFYEHGLGWTKGNPQDEVAFYQLTNGLVLAVWTRDDLAADARVADTGATFSGITIAFNTRSRNEVDEVLAAAEAAGGTVTKPAEEQVWGGYSGYFADPDGHPWEVAFNPGWSIDEAGHVALS</sequence>
<dbReference type="CDD" id="cd07251">
    <property type="entry name" value="VOC_like"/>
    <property type="match status" value="1"/>
</dbReference>
<dbReference type="PROSITE" id="PS51819">
    <property type="entry name" value="VOC"/>
    <property type="match status" value="1"/>
</dbReference>
<gene>
    <name evidence="2" type="ORF">ESP62_006995</name>
</gene>
<evidence type="ECO:0000259" key="1">
    <source>
        <dbReference type="PROSITE" id="PS51819"/>
    </source>
</evidence>
<dbReference type="PANTHER" id="PTHR36503">
    <property type="entry name" value="BLR2520 PROTEIN"/>
    <property type="match status" value="1"/>
</dbReference>
<dbReference type="PANTHER" id="PTHR36503:SF1">
    <property type="entry name" value="BLR2520 PROTEIN"/>
    <property type="match status" value="1"/>
</dbReference>
<dbReference type="AlphaFoldDB" id="A0A641ALH0"/>
<protein>
    <submittedName>
        <fullName evidence="2">VOC family protein</fullName>
    </submittedName>
</protein>
<accession>A0A641ALH0</accession>
<dbReference type="OrthoDB" id="9798430at2"/>
<comment type="caution">
    <text evidence="2">The sequence shown here is derived from an EMBL/GenBank/DDBJ whole genome shotgun (WGS) entry which is preliminary data.</text>
</comment>
<dbReference type="RefSeq" id="WP_129183248.1">
    <property type="nucleotide sequence ID" value="NZ_JAGIOG010000001.1"/>
</dbReference>
<dbReference type="InterPro" id="IPR037523">
    <property type="entry name" value="VOC_core"/>
</dbReference>
<proteinExistence type="predicted"/>
<evidence type="ECO:0000313" key="2">
    <source>
        <dbReference type="EMBL" id="KAA1378124.1"/>
    </source>
</evidence>
<feature type="domain" description="VOC" evidence="1">
    <location>
        <begin position="4"/>
        <end position="127"/>
    </location>
</feature>
<dbReference type="InterPro" id="IPR029068">
    <property type="entry name" value="Glyas_Bleomycin-R_OHBP_Dase"/>
</dbReference>
<dbReference type="InterPro" id="IPR004360">
    <property type="entry name" value="Glyas_Fos-R_dOase_dom"/>
</dbReference>
<dbReference type="Proteomes" id="UP001515100">
    <property type="component" value="Unassembled WGS sequence"/>
</dbReference>
<keyword evidence="3" id="KW-1185">Reference proteome</keyword>
<dbReference type="EMBL" id="SDPP02000002">
    <property type="protein sequence ID" value="KAA1378124.1"/>
    <property type="molecule type" value="Genomic_DNA"/>
</dbReference>
<dbReference type="Gene3D" id="3.10.180.10">
    <property type="entry name" value="2,3-Dihydroxybiphenyl 1,2-Dioxygenase, domain 1"/>
    <property type="match status" value="1"/>
</dbReference>
<evidence type="ECO:0000313" key="3">
    <source>
        <dbReference type="Proteomes" id="UP001515100"/>
    </source>
</evidence>
<dbReference type="SUPFAM" id="SSF54593">
    <property type="entry name" value="Glyoxalase/Bleomycin resistance protein/Dihydroxybiphenyl dioxygenase"/>
    <property type="match status" value="1"/>
</dbReference>
<name>A0A641ALH0_9ACTN</name>
<dbReference type="Pfam" id="PF00903">
    <property type="entry name" value="Glyoxalase"/>
    <property type="match status" value="1"/>
</dbReference>
<reference evidence="2" key="1">
    <citation type="submission" date="2019-09" db="EMBL/GenBank/DDBJ databases">
        <authorList>
            <person name="Li J."/>
        </authorList>
    </citation>
    <scope>NUCLEOTIDE SEQUENCE [LARGE SCALE GENOMIC DNA]</scope>
    <source>
        <strain evidence="2">NRBC 14897</strain>
    </source>
</reference>
<organism evidence="2 3">
    <name type="scientific">Aeromicrobium fastidiosum</name>
    <dbReference type="NCBI Taxonomy" id="52699"/>
    <lineage>
        <taxon>Bacteria</taxon>
        <taxon>Bacillati</taxon>
        <taxon>Actinomycetota</taxon>
        <taxon>Actinomycetes</taxon>
        <taxon>Propionibacteriales</taxon>
        <taxon>Nocardioidaceae</taxon>
        <taxon>Aeromicrobium</taxon>
    </lineage>
</organism>